<protein>
    <recommendedName>
        <fullName evidence="2">Myb-like DNA-binding domain-containing protein</fullName>
    </recommendedName>
</protein>
<feature type="domain" description="Myb-like DNA-binding" evidence="2">
    <location>
        <begin position="9"/>
        <end position="56"/>
    </location>
</feature>
<dbReference type="EMBL" id="MPGH01000060">
    <property type="protein sequence ID" value="OLN91970.1"/>
    <property type="molecule type" value="Genomic_DNA"/>
</dbReference>
<feature type="region of interest" description="Disordered" evidence="1">
    <location>
        <begin position="178"/>
        <end position="199"/>
    </location>
</feature>
<feature type="region of interest" description="Disordered" evidence="1">
    <location>
        <begin position="56"/>
        <end position="160"/>
    </location>
</feature>
<evidence type="ECO:0000313" key="3">
    <source>
        <dbReference type="EMBL" id="OLN91970.1"/>
    </source>
</evidence>
<name>A0A1Q8RXX6_9PEZI</name>
<dbReference type="Proteomes" id="UP000186583">
    <property type="component" value="Unassembled WGS sequence"/>
</dbReference>
<sequence length="199" mass="21042">MASVGTDAEGQVKFLVNCIKHSQSGRVDFEAVATECNIVSKAAAAKRFERLLKANGMKTSDLQKGGSVGGSPGPSVSTPASKSKATPKGKGKRTALPESPISPTKNTKRSKLADHPAVTAYSNEDDEEDENAFKVKDETQPEGAAGASTGSYYNTPRFRDADDDDDLQLLYIVEKTNGCPIRGSSESRNAAKGNECAKI</sequence>
<gene>
    <name evidence="3" type="ORF">CCHL11_01483</name>
</gene>
<comment type="caution">
    <text evidence="3">The sequence shown here is derived from an EMBL/GenBank/DDBJ whole genome shotgun (WGS) entry which is preliminary data.</text>
</comment>
<dbReference type="STRING" id="708187.A0A1Q8RXX6"/>
<dbReference type="AlphaFoldDB" id="A0A1Q8RXX6"/>
<dbReference type="Pfam" id="PF22980">
    <property type="entry name" value="Myb_DNA-bind_8"/>
    <property type="match status" value="1"/>
</dbReference>
<organism evidence="3 4">
    <name type="scientific">Colletotrichum chlorophyti</name>
    <dbReference type="NCBI Taxonomy" id="708187"/>
    <lineage>
        <taxon>Eukaryota</taxon>
        <taxon>Fungi</taxon>
        <taxon>Dikarya</taxon>
        <taxon>Ascomycota</taxon>
        <taxon>Pezizomycotina</taxon>
        <taxon>Sordariomycetes</taxon>
        <taxon>Hypocreomycetidae</taxon>
        <taxon>Glomerellales</taxon>
        <taxon>Glomerellaceae</taxon>
        <taxon>Colletotrichum</taxon>
    </lineage>
</organism>
<evidence type="ECO:0000313" key="4">
    <source>
        <dbReference type="Proteomes" id="UP000186583"/>
    </source>
</evidence>
<reference evidence="3 4" key="1">
    <citation type="submission" date="2016-11" db="EMBL/GenBank/DDBJ databases">
        <title>Draft Genome Assembly of Colletotrichum chlorophyti a pathogen of herbaceous plants.</title>
        <authorList>
            <person name="Gan P."/>
            <person name="Narusaka M."/>
            <person name="Tsushima A."/>
            <person name="Narusaka Y."/>
            <person name="Takano Y."/>
            <person name="Shirasu K."/>
        </authorList>
    </citation>
    <scope>NUCLEOTIDE SEQUENCE [LARGE SCALE GENOMIC DNA]</scope>
    <source>
        <strain evidence="3 4">NTL11</strain>
    </source>
</reference>
<evidence type="ECO:0000256" key="1">
    <source>
        <dbReference type="SAM" id="MobiDB-lite"/>
    </source>
</evidence>
<dbReference type="InterPro" id="IPR054505">
    <property type="entry name" value="Myb_DNA-bind_8"/>
</dbReference>
<evidence type="ECO:0000259" key="2">
    <source>
        <dbReference type="Pfam" id="PF22980"/>
    </source>
</evidence>
<accession>A0A1Q8RXX6</accession>
<dbReference type="OrthoDB" id="5353914at2759"/>
<keyword evidence="4" id="KW-1185">Reference proteome</keyword>
<proteinExistence type="predicted"/>